<evidence type="ECO:0000313" key="1">
    <source>
        <dbReference type="EMBL" id="CAE0552672.1"/>
    </source>
</evidence>
<accession>A0A7S3SF89</accession>
<dbReference type="EMBL" id="HBIR01025416">
    <property type="protein sequence ID" value="CAE0552672.1"/>
    <property type="molecule type" value="Transcribed_RNA"/>
</dbReference>
<sequence>MRCAGPLELAPARTMSPEACAPTCLAALPLRCRRRRFPHSHAAARALSPNQAPSLRVRADKQLLRSALHSADAWYSVPIDDVGAAARAGAAGATPWRAAAAVVMGAAARRRGVRGKGLLIAGRPCVGERGGGACGEARVCRARRS</sequence>
<gene>
    <name evidence="1" type="ORF">EHUX00137_LOCUS19533</name>
</gene>
<protein>
    <submittedName>
        <fullName evidence="1">Uncharacterized protein</fullName>
    </submittedName>
</protein>
<organism evidence="1">
    <name type="scientific">Emiliania huxleyi</name>
    <name type="common">Coccolithophore</name>
    <name type="synonym">Pontosphaera huxleyi</name>
    <dbReference type="NCBI Taxonomy" id="2903"/>
    <lineage>
        <taxon>Eukaryota</taxon>
        <taxon>Haptista</taxon>
        <taxon>Haptophyta</taxon>
        <taxon>Prymnesiophyceae</taxon>
        <taxon>Isochrysidales</taxon>
        <taxon>Noelaerhabdaceae</taxon>
        <taxon>Emiliania</taxon>
    </lineage>
</organism>
<proteinExistence type="predicted"/>
<dbReference type="AlphaFoldDB" id="A0A7S3SF89"/>
<reference evidence="1" key="1">
    <citation type="submission" date="2021-01" db="EMBL/GenBank/DDBJ databases">
        <authorList>
            <person name="Corre E."/>
            <person name="Pelletier E."/>
            <person name="Niang G."/>
            <person name="Scheremetjew M."/>
            <person name="Finn R."/>
            <person name="Kale V."/>
            <person name="Holt S."/>
            <person name="Cochrane G."/>
            <person name="Meng A."/>
            <person name="Brown T."/>
            <person name="Cohen L."/>
        </authorList>
    </citation>
    <scope>NUCLEOTIDE SEQUENCE</scope>
    <source>
        <strain evidence="1">379</strain>
    </source>
</reference>
<name>A0A7S3SF89_EMIHU</name>